<organism evidence="2 3">
    <name type="scientific">Plasmodiophora brassicae</name>
    <name type="common">Clubroot disease agent</name>
    <dbReference type="NCBI Taxonomy" id="37360"/>
    <lineage>
        <taxon>Eukaryota</taxon>
        <taxon>Sar</taxon>
        <taxon>Rhizaria</taxon>
        <taxon>Endomyxa</taxon>
        <taxon>Phytomyxea</taxon>
        <taxon>Plasmodiophorida</taxon>
        <taxon>Plasmodiophoridae</taxon>
        <taxon>Plasmodiophora</taxon>
    </lineage>
</organism>
<evidence type="ECO:0000313" key="3">
    <source>
        <dbReference type="Proteomes" id="UP000290189"/>
    </source>
</evidence>
<accession>A0A3P3YCU8</accession>
<name>A0A3P3YCU8_PLABS</name>
<dbReference type="EMBL" id="OVEO01000008">
    <property type="protein sequence ID" value="SPQ97993.1"/>
    <property type="molecule type" value="Genomic_DNA"/>
</dbReference>
<feature type="region of interest" description="Disordered" evidence="1">
    <location>
        <begin position="751"/>
        <end position="797"/>
    </location>
</feature>
<keyword evidence="2" id="KW-0496">Mitochondrion</keyword>
<geneLocation type="mitochondrion" evidence="2"/>
<protein>
    <submittedName>
        <fullName evidence="2">Uncharacterized protein</fullName>
    </submittedName>
</protein>
<sequence length="825" mass="89539">MGAVGLDWSAPIDLCGDLRRARANQVCVLRVPDVGDGGVGVARCPPLGEVDLVNVPDYDVVAPDVTRIVGVLLGLDAADDCEPVDFAVALEYVDVADGLEVDIPIFSCRLPCSRGASLPDVEPIDDEIVPDELSLLRSWLRVDCSDDRDVDFACQTDYVVKIVDAADEVWRSRVAELDPVIILDNNIAGPGVATMSPGLFANVGPIAFPSLPDTCYINILRSLLADTYHANDIGGAQVSSVVKLTGTQQEPLPGLESFDEVVFKDERPSSKWTRHLLDEFTLTIIPDDIDVATLVGIRLRDQRRIIRRTFARQMIRDSSMPDVIDLPVIRGEPTSVASLRPQCELNRPPTVDILDLRRFDSSFLILLSELQYRLNIAVQCVRSGMSSDHGKVDALLELVGPRTLILVRRQSHVPILLACLSTAGLPVEQDRAKSCSPLRFHMGGAGDPVDDRTVCVATAEHTRSNGRFPWIEFRHVIFYEGPCSPSDVSPYLNDLIVSGHIKCTALLCRDYGAGEDEYPCSGVQAKPLNIIVSDCLAQEERSGIILQSLIHARPGVRVVMRRDHIPPVSIAVSDTTVILLRPLPLPDDCFSLIESIVEVFVQFSSVVVVLAYSDSVLGSSAFMQAQMTLIAGLARARTGFDCRLVFAPSSADIASLVIAEHRNAEQRPDIAWAIEKCPSPQEVFLAGFPSINVMTAARLRNASLSLRDLFALGIADLARACPEELQMCLQSFHTMVDTKFEDAHLLTCAGAGGPRSSPTSSSSSVSPSPIEPADVHLTGGAPAPPTPSVVLSSSTSARKHCLKRKCIGNHTLEEYFVKRPRSAPS</sequence>
<proteinExistence type="predicted"/>
<evidence type="ECO:0000256" key="1">
    <source>
        <dbReference type="SAM" id="MobiDB-lite"/>
    </source>
</evidence>
<dbReference type="Proteomes" id="UP000290189">
    <property type="component" value="Unassembled WGS sequence"/>
</dbReference>
<feature type="compositionally biased region" description="Low complexity" evidence="1">
    <location>
        <begin position="754"/>
        <end position="768"/>
    </location>
</feature>
<gene>
    <name evidence="2" type="ORF">PLBR_LOCUS5208</name>
</gene>
<evidence type="ECO:0000313" key="2">
    <source>
        <dbReference type="EMBL" id="SPQ97993.1"/>
    </source>
</evidence>
<reference evidence="2 3" key="1">
    <citation type="submission" date="2018-03" db="EMBL/GenBank/DDBJ databases">
        <authorList>
            <person name="Fogelqvist J."/>
        </authorList>
    </citation>
    <scope>NUCLEOTIDE SEQUENCE [LARGE SCALE GENOMIC DNA]</scope>
</reference>
<dbReference type="AlphaFoldDB" id="A0A3P3YCU8"/>